<protein>
    <submittedName>
        <fullName evidence="1">Uncharacterized protein</fullName>
    </submittedName>
</protein>
<organism evidence="1 2">
    <name type="scientific">Echinicola arenosa</name>
    <dbReference type="NCBI Taxonomy" id="2774144"/>
    <lineage>
        <taxon>Bacteria</taxon>
        <taxon>Pseudomonadati</taxon>
        <taxon>Bacteroidota</taxon>
        <taxon>Cytophagia</taxon>
        <taxon>Cytophagales</taxon>
        <taxon>Cyclobacteriaceae</taxon>
        <taxon>Echinicola</taxon>
    </lineage>
</organism>
<accession>A0ABR9AMU1</accession>
<evidence type="ECO:0000313" key="1">
    <source>
        <dbReference type="EMBL" id="MBD8489621.1"/>
    </source>
</evidence>
<name>A0ABR9AMU1_9BACT</name>
<proteinExistence type="predicted"/>
<evidence type="ECO:0000313" key="2">
    <source>
        <dbReference type="Proteomes" id="UP000647133"/>
    </source>
</evidence>
<sequence>MGISVQAQDFEVESELDKDNNISLICDNNTYGVYTLLIDVLRHDNLEPNSSLPAVKTVHRGRTKVLELDRIDPNQGDGLQYSYRYY</sequence>
<dbReference type="RefSeq" id="WP_192010513.1">
    <property type="nucleotide sequence ID" value="NZ_JACYTQ010000004.1"/>
</dbReference>
<dbReference type="Proteomes" id="UP000647133">
    <property type="component" value="Unassembled WGS sequence"/>
</dbReference>
<reference evidence="1 2" key="1">
    <citation type="submission" date="2020-09" db="EMBL/GenBank/DDBJ databases">
        <title>Echinicola sp. CAU 1574 isolated from sand of Sido Beach.</title>
        <authorList>
            <person name="Kim W."/>
        </authorList>
    </citation>
    <scope>NUCLEOTIDE SEQUENCE [LARGE SCALE GENOMIC DNA]</scope>
    <source>
        <strain evidence="1 2">CAU 1574</strain>
    </source>
</reference>
<keyword evidence="2" id="KW-1185">Reference proteome</keyword>
<dbReference type="EMBL" id="JACYTQ010000004">
    <property type="protein sequence ID" value="MBD8489621.1"/>
    <property type="molecule type" value="Genomic_DNA"/>
</dbReference>
<gene>
    <name evidence="1" type="ORF">IFO69_12770</name>
</gene>
<comment type="caution">
    <text evidence="1">The sequence shown here is derived from an EMBL/GenBank/DDBJ whole genome shotgun (WGS) entry which is preliminary data.</text>
</comment>